<feature type="transmembrane region" description="Helical" evidence="13">
    <location>
        <begin position="179"/>
        <end position="200"/>
    </location>
</feature>
<comment type="caution">
    <text evidence="17">The sequence shown here is derived from an EMBL/GenBank/DDBJ whole genome shotgun (WGS) entry which is preliminary data.</text>
</comment>
<feature type="transmembrane region" description="Helical" evidence="13">
    <location>
        <begin position="106"/>
        <end position="128"/>
    </location>
</feature>
<feature type="transmembrane region" description="Helical" evidence="13">
    <location>
        <begin position="356"/>
        <end position="376"/>
    </location>
</feature>
<dbReference type="GO" id="GO:0012505">
    <property type="term" value="C:endomembrane system"/>
    <property type="evidence" value="ECO:0007669"/>
    <property type="project" value="TreeGrafter"/>
</dbReference>
<evidence type="ECO:0000313" key="18">
    <source>
        <dbReference type="Proteomes" id="UP001418222"/>
    </source>
</evidence>
<dbReference type="GO" id="GO:1902600">
    <property type="term" value="P:proton transmembrane transport"/>
    <property type="evidence" value="ECO:0007669"/>
    <property type="project" value="InterPro"/>
</dbReference>
<evidence type="ECO:0000256" key="10">
    <source>
        <dbReference type="ARBA" id="ARBA00023136"/>
    </source>
</evidence>
<evidence type="ECO:0000259" key="15">
    <source>
        <dbReference type="Pfam" id="PF23256"/>
    </source>
</evidence>
<evidence type="ECO:0000256" key="3">
    <source>
        <dbReference type="ARBA" id="ARBA00004141"/>
    </source>
</evidence>
<dbReference type="EMBL" id="JBBWWQ010000015">
    <property type="protein sequence ID" value="KAK8928239.1"/>
    <property type="molecule type" value="Genomic_DNA"/>
</dbReference>
<sequence length="906" mass="97869">MTTSSGIWLGERPLDYTFPVFLMQLTIIFAATRLSHTVLGPIGLPKHICHIIVPGLSANRKFQETIFPSRSLVHLDHISHVAFILFIFVIAVKTDLGLIRKPGRQAIAVAHIGTSMPFVLIFVAIFFHPALYAQGPIMHNSLQLANRWAVTSNIVTAFHLSEFRLLTSKLGRLAMSASLIADFYCVILVACFLFGTTLAYHSAVRAFAFLGSFVGFVGVIWLFARPVALWIIRRTPEGTAMDGAYFLTIMLMAISSSFAAAGTGGWEQKAGRCSLFRFAAAGANAPKAAARHFLWVGVQLGSVRFGSTQNQESTRIGSVPNFWNRNRPTVLNCRIGTEPEILVATAGQLIGQSVTLGPLFLGVIIPGGPPLGTAVVDRLDRLVSELFLPGYLVLAGLRSDLHAVLSGVLWEAMTSFIAISVAGKACGVIAVCLYYKMSFREAFVLALILNCRGILEISTLNNLKDFHELTEELFAINLIGIVVVGGISGILLKALYPPSAHLEAYRRRTVQACAGTGELRILTCVHSEDHVPPLLTLVNTVSPTASSPLCIYLLHLSPLVGQSHTIFAPYKKKQRSKSSFRALSSVSAAVAKAAPAATVTDRIVNSFISLARHHPAGLVAIQPFISVSPYATMHDDVCSLAVDKMCDLILIPFHRSMAADVPLESVNPAIRSFNIDILLYAPCSVAILVNRSLLGSQACALDARHTHRVLILFLGGADDREALAIAARMIDNPSIEIYVLRLVPPCSGKGNSAEEEMDEEAVEEFRSRGEGLDRVEYREEEVEEGAETVRLMKEMDGICDLLIVGRGEGRVSPFTSGLEVWSEYPELGVLGDVLASPDFGGSVSVMVVQQRSTVAGDEGGGGGLLRRAGSVQGSRTTEAETAVEPREGKLGEGTEKTVNKDIVWMA</sequence>
<evidence type="ECO:0000256" key="2">
    <source>
        <dbReference type="ARBA" id="ARBA00004119"/>
    </source>
</evidence>
<dbReference type="GO" id="GO:0015297">
    <property type="term" value="F:antiporter activity"/>
    <property type="evidence" value="ECO:0007669"/>
    <property type="project" value="InterPro"/>
</dbReference>
<evidence type="ECO:0000256" key="1">
    <source>
        <dbReference type="ARBA" id="ARBA00003198"/>
    </source>
</evidence>
<dbReference type="GO" id="GO:0006813">
    <property type="term" value="P:potassium ion transport"/>
    <property type="evidence" value="ECO:0007669"/>
    <property type="project" value="UniProtKB-KW"/>
</dbReference>
<keyword evidence="6 13" id="KW-0812">Transmembrane</keyword>
<evidence type="ECO:0000256" key="13">
    <source>
        <dbReference type="SAM" id="Phobius"/>
    </source>
</evidence>
<keyword evidence="18" id="KW-1185">Reference proteome</keyword>
<comment type="similarity">
    <text evidence="11">Belongs to the monovalent cation:proton antiporter 2 (CPA2) transporter (TC 2.A.37) family. CHX (TC 2.A.37.4) subfamily.</text>
</comment>
<feature type="transmembrane region" description="Helical" evidence="13">
    <location>
        <begin position="473"/>
        <end position="496"/>
    </location>
</feature>
<feature type="transmembrane region" description="Helical" evidence="13">
    <location>
        <begin position="244"/>
        <end position="266"/>
    </location>
</feature>
<reference evidence="17 18" key="1">
    <citation type="journal article" date="2022" name="Nat. Plants">
        <title>Genomes of leafy and leafless Platanthera orchids illuminate the evolution of mycoheterotrophy.</title>
        <authorList>
            <person name="Li M.H."/>
            <person name="Liu K.W."/>
            <person name="Li Z."/>
            <person name="Lu H.C."/>
            <person name="Ye Q.L."/>
            <person name="Zhang D."/>
            <person name="Wang J.Y."/>
            <person name="Li Y.F."/>
            <person name="Zhong Z.M."/>
            <person name="Liu X."/>
            <person name="Yu X."/>
            <person name="Liu D.K."/>
            <person name="Tu X.D."/>
            <person name="Liu B."/>
            <person name="Hao Y."/>
            <person name="Liao X.Y."/>
            <person name="Jiang Y.T."/>
            <person name="Sun W.H."/>
            <person name="Chen J."/>
            <person name="Chen Y.Q."/>
            <person name="Ai Y."/>
            <person name="Zhai J.W."/>
            <person name="Wu S.S."/>
            <person name="Zhou Z."/>
            <person name="Hsiao Y.Y."/>
            <person name="Wu W.L."/>
            <person name="Chen Y.Y."/>
            <person name="Lin Y.F."/>
            <person name="Hsu J.L."/>
            <person name="Li C.Y."/>
            <person name="Wang Z.W."/>
            <person name="Zhao X."/>
            <person name="Zhong W.Y."/>
            <person name="Ma X.K."/>
            <person name="Ma L."/>
            <person name="Huang J."/>
            <person name="Chen G.Z."/>
            <person name="Huang M.Z."/>
            <person name="Huang L."/>
            <person name="Peng D.H."/>
            <person name="Luo Y.B."/>
            <person name="Zou S.Q."/>
            <person name="Chen S.P."/>
            <person name="Lan S."/>
            <person name="Tsai W.C."/>
            <person name="Van de Peer Y."/>
            <person name="Liu Z.J."/>
        </authorList>
    </citation>
    <scope>NUCLEOTIDE SEQUENCE [LARGE SCALE GENOMIC DNA]</scope>
    <source>
        <strain evidence="17">Lor287</strain>
    </source>
</reference>
<evidence type="ECO:0000256" key="9">
    <source>
        <dbReference type="ARBA" id="ARBA00023065"/>
    </source>
</evidence>
<keyword evidence="9" id="KW-0406">Ion transport</keyword>
<evidence type="ECO:0000256" key="8">
    <source>
        <dbReference type="ARBA" id="ARBA00022989"/>
    </source>
</evidence>
<dbReference type="PANTHER" id="PTHR32468">
    <property type="entry name" value="CATION/H + ANTIPORTER"/>
    <property type="match status" value="1"/>
</dbReference>
<evidence type="ECO:0000313" key="17">
    <source>
        <dbReference type="EMBL" id="KAK8928239.1"/>
    </source>
</evidence>
<dbReference type="Proteomes" id="UP001418222">
    <property type="component" value="Unassembled WGS sequence"/>
</dbReference>
<keyword evidence="8 13" id="KW-1133">Transmembrane helix</keyword>
<feature type="transmembrane region" description="Helical" evidence="13">
    <location>
        <begin position="206"/>
        <end position="232"/>
    </location>
</feature>
<feature type="transmembrane region" description="Helical" evidence="13">
    <location>
        <begin position="77"/>
        <end position="94"/>
    </location>
</feature>
<feature type="domain" description="Cation/H(+) antiporter central" evidence="15">
    <location>
        <begin position="619"/>
        <end position="696"/>
    </location>
</feature>
<keyword evidence="5" id="KW-0633">Potassium transport</keyword>
<name>A0AAP0B4Q1_9ASPA</name>
<dbReference type="InterPro" id="IPR057291">
    <property type="entry name" value="CHX17_2nd"/>
</dbReference>
<evidence type="ECO:0000256" key="6">
    <source>
        <dbReference type="ARBA" id="ARBA00022692"/>
    </source>
</evidence>
<feature type="region of interest" description="Disordered" evidence="12">
    <location>
        <begin position="854"/>
        <end position="893"/>
    </location>
</feature>
<dbReference type="GO" id="GO:0006885">
    <property type="term" value="P:regulation of pH"/>
    <property type="evidence" value="ECO:0007669"/>
    <property type="project" value="TreeGrafter"/>
</dbReference>
<dbReference type="AlphaFoldDB" id="A0AAP0B4Q1"/>
<dbReference type="InterPro" id="IPR050794">
    <property type="entry name" value="CPA2_transporter"/>
</dbReference>
<organism evidence="17 18">
    <name type="scientific">Platanthera zijinensis</name>
    <dbReference type="NCBI Taxonomy" id="2320716"/>
    <lineage>
        <taxon>Eukaryota</taxon>
        <taxon>Viridiplantae</taxon>
        <taxon>Streptophyta</taxon>
        <taxon>Embryophyta</taxon>
        <taxon>Tracheophyta</taxon>
        <taxon>Spermatophyta</taxon>
        <taxon>Magnoliopsida</taxon>
        <taxon>Liliopsida</taxon>
        <taxon>Asparagales</taxon>
        <taxon>Orchidaceae</taxon>
        <taxon>Orchidoideae</taxon>
        <taxon>Orchideae</taxon>
        <taxon>Orchidinae</taxon>
        <taxon>Platanthera</taxon>
    </lineage>
</organism>
<feature type="domain" description="Cation/H(+) antiporter C-terminal" evidence="16">
    <location>
        <begin position="709"/>
        <end position="851"/>
    </location>
</feature>
<dbReference type="Gene3D" id="1.20.1530.20">
    <property type="match status" value="2"/>
</dbReference>
<dbReference type="InterPro" id="IPR038770">
    <property type="entry name" value="Na+/solute_symporter_sf"/>
</dbReference>
<dbReference type="GO" id="GO:0016020">
    <property type="term" value="C:membrane"/>
    <property type="evidence" value="ECO:0007669"/>
    <property type="project" value="UniProtKB-SubCell"/>
</dbReference>
<accession>A0AAP0B4Q1</accession>
<keyword evidence="7" id="KW-0630">Potassium</keyword>
<dbReference type="PANTHER" id="PTHR32468:SF30">
    <property type="entry name" value="OS12G0109150 PROTEIN"/>
    <property type="match status" value="1"/>
</dbReference>
<feature type="transmembrane region" description="Helical" evidence="13">
    <location>
        <begin position="416"/>
        <end position="435"/>
    </location>
</feature>
<feature type="compositionally biased region" description="Basic and acidic residues" evidence="12">
    <location>
        <begin position="883"/>
        <end position="893"/>
    </location>
</feature>
<evidence type="ECO:0000259" key="14">
    <source>
        <dbReference type="Pfam" id="PF00999"/>
    </source>
</evidence>
<evidence type="ECO:0000256" key="4">
    <source>
        <dbReference type="ARBA" id="ARBA00022448"/>
    </source>
</evidence>
<evidence type="ECO:0000256" key="12">
    <source>
        <dbReference type="SAM" id="MobiDB-lite"/>
    </source>
</evidence>
<comment type="function">
    <text evidence="1">May function as sodium-coupled metabolite transporter across the chloroplast envelope.</text>
</comment>
<comment type="subcellular location">
    <subcellularLocation>
        <location evidence="3">Membrane</location>
        <topology evidence="3">Multi-pass membrane protein</topology>
    </subcellularLocation>
    <subcellularLocation>
        <location evidence="2">Plastid</location>
        <location evidence="2">Chloroplast envelope</location>
    </subcellularLocation>
</comment>
<evidence type="ECO:0000256" key="11">
    <source>
        <dbReference type="ARBA" id="ARBA00038341"/>
    </source>
</evidence>
<dbReference type="Pfam" id="PF00999">
    <property type="entry name" value="Na_H_Exchanger"/>
    <property type="match status" value="2"/>
</dbReference>
<dbReference type="GO" id="GO:0009941">
    <property type="term" value="C:chloroplast envelope"/>
    <property type="evidence" value="ECO:0007669"/>
    <property type="project" value="UniProtKB-SubCell"/>
</dbReference>
<evidence type="ECO:0000256" key="7">
    <source>
        <dbReference type="ARBA" id="ARBA00022958"/>
    </source>
</evidence>
<dbReference type="Gene3D" id="3.40.50.12370">
    <property type="match status" value="1"/>
</dbReference>
<dbReference type="InterPro" id="IPR057290">
    <property type="entry name" value="CHX17_C"/>
</dbReference>
<protein>
    <submittedName>
        <fullName evidence="17">Cation/H(+) antiporter 15</fullName>
    </submittedName>
</protein>
<proteinExistence type="inferred from homology"/>
<evidence type="ECO:0000256" key="5">
    <source>
        <dbReference type="ARBA" id="ARBA00022538"/>
    </source>
</evidence>
<dbReference type="InterPro" id="IPR006153">
    <property type="entry name" value="Cation/H_exchanger_TM"/>
</dbReference>
<dbReference type="Pfam" id="PF23259">
    <property type="entry name" value="CHX17_C"/>
    <property type="match status" value="1"/>
</dbReference>
<evidence type="ECO:0000259" key="16">
    <source>
        <dbReference type="Pfam" id="PF23259"/>
    </source>
</evidence>
<dbReference type="Pfam" id="PF23256">
    <property type="entry name" value="CHX17_2nd"/>
    <property type="match status" value="1"/>
</dbReference>
<gene>
    <name evidence="17" type="primary">CHX15</name>
    <name evidence="17" type="ORF">KSP39_PZI017500</name>
</gene>
<keyword evidence="4" id="KW-0813">Transport</keyword>
<keyword evidence="10 13" id="KW-0472">Membrane</keyword>
<feature type="domain" description="Cation/H+ exchanger transmembrane" evidence="14">
    <location>
        <begin position="55"/>
        <end position="260"/>
    </location>
</feature>
<feature type="domain" description="Cation/H+ exchanger transmembrane" evidence="14">
    <location>
        <begin position="342"/>
        <end position="495"/>
    </location>
</feature>